<protein>
    <submittedName>
        <fullName evidence="1">Uncharacterized protein</fullName>
    </submittedName>
</protein>
<dbReference type="EMBL" id="CP053586">
    <property type="protein sequence ID" value="WNZ23297.1"/>
    <property type="molecule type" value="Genomic_DNA"/>
</dbReference>
<gene>
    <name evidence="1" type="ORF">HJG54_10830</name>
</gene>
<evidence type="ECO:0000313" key="1">
    <source>
        <dbReference type="EMBL" id="WNZ23297.1"/>
    </source>
</evidence>
<dbReference type="AlphaFoldDB" id="A0AA97AK39"/>
<proteinExistence type="predicted"/>
<accession>A0AA97AK39</accession>
<reference evidence="1" key="1">
    <citation type="submission" date="2020-05" db="EMBL/GenBank/DDBJ databases">
        <authorList>
            <person name="Zhu T."/>
            <person name="Keshari N."/>
            <person name="Lu X."/>
        </authorList>
    </citation>
    <scope>NUCLEOTIDE SEQUENCE</scope>
    <source>
        <strain evidence="1">NK1-12</strain>
    </source>
</reference>
<sequence length="159" mass="17959">MISPHLEAERENLLTRIDAIRNAGPIAPPKVCIAPDFINPKCWILNCTNLPMRERQLGRAGSAKYMDWMARIQRRDQLHELEQQLALVQTLIERQAKADDLFIDIMPVVAVGDAVEFAGKPYRVHQIGSSYVQLKSNDGDGAIIRCQLDQIRLLEKATV</sequence>
<name>A0AA97AK39_9CYAN</name>
<dbReference type="RefSeq" id="WP_316434911.1">
    <property type="nucleotide sequence ID" value="NZ_CP053586.1"/>
</dbReference>
<organism evidence="1">
    <name type="scientific">Leptolyngbya sp. NK1-12</name>
    <dbReference type="NCBI Taxonomy" id="2547451"/>
    <lineage>
        <taxon>Bacteria</taxon>
        <taxon>Bacillati</taxon>
        <taxon>Cyanobacteriota</taxon>
        <taxon>Cyanophyceae</taxon>
        <taxon>Leptolyngbyales</taxon>
        <taxon>Leptolyngbyaceae</taxon>
        <taxon>Leptolyngbya group</taxon>
        <taxon>Leptolyngbya</taxon>
    </lineage>
</organism>